<dbReference type="GO" id="GO:0004148">
    <property type="term" value="F:dihydrolipoyl dehydrogenase (NADH) activity"/>
    <property type="evidence" value="ECO:0007669"/>
    <property type="project" value="UniProtKB-EC"/>
</dbReference>
<dbReference type="SUPFAM" id="SSF51905">
    <property type="entry name" value="FAD/NAD(P)-binding domain"/>
    <property type="match status" value="1"/>
</dbReference>
<dbReference type="InterPro" id="IPR006258">
    <property type="entry name" value="Lipoamide_DH"/>
</dbReference>
<sequence>MQVPEFDLLVIGGGPGGYVCALRAAQLGLRTALVERDQLGGICLNWGCIPTKSLLHSADVLRATRQAAEFGVDVESATPNVLAMFARSRSVAKRLENGVRSLLCKAGVTTLKGNAVLQDAHNVLVTGEGPQLARAKQLVLATGGKPRALSGFPTQGDGIWSYREALNPTSVPASMIVIGAGAIGAELATFYQSVGVQVTLVERADHVLPQEDEAVSRVVRDAMMAEGMNIKTAFEITSVTRESGEWRVKGANGAQLSAPVVLVAVGIVGNTEGLGLEKTRVKVSGSRVVTDELCRTHEPGIYAIGDVAGAPWLAHKASHEGVLVAELAAGREPHGLDYTTIAACTFTHPQVASIGLTEAQAKQQARDLRVGVFPFAVNGRAVAAGATRGFVKTVFDGSTGRLLGAHLVGDGVSELINGLSMAMTLESTEEEIMQSVFAHPTASEAIHESVLAAFGRALHI</sequence>
<dbReference type="PANTHER" id="PTHR22912">
    <property type="entry name" value="DISULFIDE OXIDOREDUCTASE"/>
    <property type="match status" value="1"/>
</dbReference>
<keyword evidence="14" id="KW-0547">Nucleotide-binding</keyword>
<evidence type="ECO:0000256" key="2">
    <source>
        <dbReference type="ARBA" id="ARBA00007532"/>
    </source>
</evidence>
<feature type="binding site" evidence="14">
    <location>
        <position position="52"/>
    </location>
    <ligand>
        <name>FAD</name>
        <dbReference type="ChEBI" id="CHEBI:57692"/>
    </ligand>
</feature>
<comment type="cofactor">
    <cofactor evidence="14 16">
        <name>FAD</name>
        <dbReference type="ChEBI" id="CHEBI:57692"/>
    </cofactor>
    <text evidence="14 16">Binds 1 FAD per subunit.</text>
</comment>
<dbReference type="FunFam" id="3.30.390.30:FF:000001">
    <property type="entry name" value="Dihydrolipoyl dehydrogenase"/>
    <property type="match status" value="1"/>
</dbReference>
<keyword evidence="5" id="KW-0963">Cytoplasm</keyword>
<dbReference type="InterPro" id="IPR012999">
    <property type="entry name" value="Pyr_OxRdtase_I_AS"/>
</dbReference>
<keyword evidence="8 16" id="KW-0560">Oxidoreductase</keyword>
<evidence type="ECO:0000256" key="14">
    <source>
        <dbReference type="PIRSR" id="PIRSR000350-3"/>
    </source>
</evidence>
<feature type="binding site" evidence="14">
    <location>
        <position position="306"/>
    </location>
    <ligand>
        <name>FAD</name>
        <dbReference type="ChEBI" id="CHEBI:57692"/>
    </ligand>
</feature>
<accession>A0A0R3CUB2</accession>
<dbReference type="Gene3D" id="3.30.390.30">
    <property type="match status" value="1"/>
</dbReference>
<organism evidence="19 20">
    <name type="scientific">Bradyrhizobium yuanmingense</name>
    <dbReference type="NCBI Taxonomy" id="108015"/>
    <lineage>
        <taxon>Bacteria</taxon>
        <taxon>Pseudomonadati</taxon>
        <taxon>Pseudomonadota</taxon>
        <taxon>Alphaproteobacteria</taxon>
        <taxon>Hyphomicrobiales</taxon>
        <taxon>Nitrobacteraceae</taxon>
        <taxon>Bradyrhizobium</taxon>
    </lineage>
</organism>
<comment type="similarity">
    <text evidence="2 16">Belongs to the class-I pyridine nucleotide-disulfide oxidoreductase family.</text>
</comment>
<reference evidence="19 20" key="1">
    <citation type="submission" date="2015-09" db="EMBL/GenBank/DDBJ databases">
        <title>Draft Genome Sequence of the Strain BR 3267 (Bradyrhizobium yuanmingense) recommended as inoculant for cowpea in Brazil.</title>
        <authorList>
            <person name="Simoes-Araujo J.L."/>
            <person name="Zilli J.E."/>
        </authorList>
    </citation>
    <scope>NUCLEOTIDE SEQUENCE [LARGE SCALE GENOMIC DNA]</scope>
    <source>
        <strain evidence="19 20">BR3267</strain>
    </source>
</reference>
<evidence type="ECO:0000256" key="3">
    <source>
        <dbReference type="ARBA" id="ARBA00012608"/>
    </source>
</evidence>
<evidence type="ECO:0000313" key="19">
    <source>
        <dbReference type="EMBL" id="KRP98756.1"/>
    </source>
</evidence>
<evidence type="ECO:0000256" key="7">
    <source>
        <dbReference type="ARBA" id="ARBA00022827"/>
    </source>
</evidence>
<evidence type="ECO:0000259" key="18">
    <source>
        <dbReference type="Pfam" id="PF07992"/>
    </source>
</evidence>
<comment type="subcellular location">
    <subcellularLocation>
        <location evidence="1">Cytoplasm</location>
    </subcellularLocation>
</comment>
<dbReference type="PIRSF" id="PIRSF000350">
    <property type="entry name" value="Mercury_reductase_MerA"/>
    <property type="match status" value="1"/>
</dbReference>
<dbReference type="SUPFAM" id="SSF55424">
    <property type="entry name" value="FAD/NAD-linked reductases, dimerisation (C-terminal) domain"/>
    <property type="match status" value="1"/>
</dbReference>
<name>A0A0R3CUB2_9BRAD</name>
<proteinExistence type="inferred from homology"/>
<dbReference type="GO" id="GO:0005737">
    <property type="term" value="C:cytoplasm"/>
    <property type="evidence" value="ECO:0007669"/>
    <property type="project" value="UniProtKB-SubCell"/>
</dbReference>
<comment type="caution">
    <text evidence="19">The sequence shown here is derived from an EMBL/GenBank/DDBJ whole genome shotgun (WGS) entry which is preliminary data.</text>
</comment>
<evidence type="ECO:0000256" key="15">
    <source>
        <dbReference type="PIRSR" id="PIRSR000350-4"/>
    </source>
</evidence>
<dbReference type="InterPro" id="IPR001100">
    <property type="entry name" value="Pyr_nuc-diS_OxRdtase"/>
</dbReference>
<dbReference type="Pfam" id="PF02852">
    <property type="entry name" value="Pyr_redox_dim"/>
    <property type="match status" value="1"/>
</dbReference>
<evidence type="ECO:0000256" key="10">
    <source>
        <dbReference type="ARBA" id="ARBA00023157"/>
    </source>
</evidence>
<dbReference type="Gene3D" id="3.50.50.60">
    <property type="entry name" value="FAD/NAD(P)-binding domain"/>
    <property type="match status" value="2"/>
</dbReference>
<dbReference type="OrthoDB" id="9776382at2"/>
<keyword evidence="11 16" id="KW-0676">Redox-active center</keyword>
<evidence type="ECO:0000256" key="8">
    <source>
        <dbReference type="ARBA" id="ARBA00023002"/>
    </source>
</evidence>
<protein>
    <recommendedName>
        <fullName evidence="4 16">Dihydrolipoyl dehydrogenase</fullName>
        <ecNumber evidence="3 16">1.8.1.4</ecNumber>
    </recommendedName>
</protein>
<comment type="catalytic activity">
    <reaction evidence="12 16">
        <text>N(6)-[(R)-dihydrolipoyl]-L-lysyl-[protein] + NAD(+) = N(6)-[(R)-lipoyl]-L-lysyl-[protein] + NADH + H(+)</text>
        <dbReference type="Rhea" id="RHEA:15045"/>
        <dbReference type="Rhea" id="RHEA-COMP:10474"/>
        <dbReference type="Rhea" id="RHEA-COMP:10475"/>
        <dbReference type="ChEBI" id="CHEBI:15378"/>
        <dbReference type="ChEBI" id="CHEBI:57540"/>
        <dbReference type="ChEBI" id="CHEBI:57945"/>
        <dbReference type="ChEBI" id="CHEBI:83099"/>
        <dbReference type="ChEBI" id="CHEBI:83100"/>
        <dbReference type="EC" id="1.8.1.4"/>
    </reaction>
</comment>
<dbReference type="Pfam" id="PF07992">
    <property type="entry name" value="Pyr_redox_2"/>
    <property type="match status" value="1"/>
</dbReference>
<dbReference type="InterPro" id="IPR023753">
    <property type="entry name" value="FAD/NAD-binding_dom"/>
</dbReference>
<dbReference type="InterPro" id="IPR016156">
    <property type="entry name" value="FAD/NAD-linked_Rdtase_dimer_sf"/>
</dbReference>
<evidence type="ECO:0000256" key="5">
    <source>
        <dbReference type="ARBA" id="ARBA00022490"/>
    </source>
</evidence>
<evidence type="ECO:0000256" key="6">
    <source>
        <dbReference type="ARBA" id="ARBA00022630"/>
    </source>
</evidence>
<evidence type="ECO:0000256" key="9">
    <source>
        <dbReference type="ARBA" id="ARBA00023027"/>
    </source>
</evidence>
<evidence type="ECO:0000256" key="11">
    <source>
        <dbReference type="ARBA" id="ARBA00023284"/>
    </source>
</evidence>
<dbReference type="PRINTS" id="PR00411">
    <property type="entry name" value="PNDRDTASEI"/>
</dbReference>
<keyword evidence="10" id="KW-1015">Disulfide bond</keyword>
<evidence type="ECO:0000259" key="17">
    <source>
        <dbReference type="Pfam" id="PF02852"/>
    </source>
</evidence>
<dbReference type="GO" id="GO:0050660">
    <property type="term" value="F:flavin adenine dinucleotide binding"/>
    <property type="evidence" value="ECO:0007669"/>
    <property type="project" value="InterPro"/>
</dbReference>
<dbReference type="Proteomes" id="UP000051380">
    <property type="component" value="Unassembled WGS sequence"/>
</dbReference>
<dbReference type="RefSeq" id="WP_057027354.1">
    <property type="nucleotide sequence ID" value="NZ_LJYF01000018.1"/>
</dbReference>
<dbReference type="PANTHER" id="PTHR22912:SF217">
    <property type="entry name" value="DIHYDROLIPOYL DEHYDROGENASE"/>
    <property type="match status" value="1"/>
</dbReference>
<dbReference type="AlphaFoldDB" id="A0A0R3CUB2"/>
<evidence type="ECO:0000256" key="1">
    <source>
        <dbReference type="ARBA" id="ARBA00004496"/>
    </source>
</evidence>
<evidence type="ECO:0000256" key="12">
    <source>
        <dbReference type="ARBA" id="ARBA00049187"/>
    </source>
</evidence>
<dbReference type="GO" id="GO:0006103">
    <property type="term" value="P:2-oxoglutarate metabolic process"/>
    <property type="evidence" value="ECO:0007669"/>
    <property type="project" value="TreeGrafter"/>
</dbReference>
<feature type="binding site" evidence="14">
    <location>
        <position position="266"/>
    </location>
    <ligand>
        <name>NAD(+)</name>
        <dbReference type="ChEBI" id="CHEBI:57540"/>
    </ligand>
</feature>
<evidence type="ECO:0000256" key="13">
    <source>
        <dbReference type="PIRSR" id="PIRSR000350-2"/>
    </source>
</evidence>
<dbReference type="EC" id="1.8.1.4" evidence="3 16"/>
<evidence type="ECO:0000256" key="16">
    <source>
        <dbReference type="RuleBase" id="RU003692"/>
    </source>
</evidence>
<dbReference type="InterPro" id="IPR036188">
    <property type="entry name" value="FAD/NAD-bd_sf"/>
</dbReference>
<feature type="domain" description="Pyridine nucleotide-disulphide oxidoreductase dimerisation" evidence="17">
    <location>
        <begin position="341"/>
        <end position="449"/>
    </location>
</feature>
<keyword evidence="6 16" id="KW-0285">Flavoprotein</keyword>
<evidence type="ECO:0000313" key="20">
    <source>
        <dbReference type="Proteomes" id="UP000051380"/>
    </source>
</evidence>
<dbReference type="PROSITE" id="PS00076">
    <property type="entry name" value="PYRIDINE_REDOX_1"/>
    <property type="match status" value="1"/>
</dbReference>
<feature type="active site" description="Proton acceptor" evidence="13">
    <location>
        <position position="439"/>
    </location>
</feature>
<dbReference type="InterPro" id="IPR050151">
    <property type="entry name" value="Class-I_Pyr_Nuc-Dis_Oxidored"/>
</dbReference>
<gene>
    <name evidence="19" type="ORF">AOQ72_16780</name>
</gene>
<dbReference type="InterPro" id="IPR004099">
    <property type="entry name" value="Pyr_nucl-diS_OxRdtase_dimer"/>
</dbReference>
<feature type="domain" description="FAD/NAD(P)-binding" evidence="18">
    <location>
        <begin position="6"/>
        <end position="321"/>
    </location>
</feature>
<evidence type="ECO:0000256" key="4">
    <source>
        <dbReference type="ARBA" id="ARBA00016961"/>
    </source>
</evidence>
<dbReference type="EMBL" id="LJYF01000018">
    <property type="protein sequence ID" value="KRP98756.1"/>
    <property type="molecule type" value="Genomic_DNA"/>
</dbReference>
<keyword evidence="7 14" id="KW-0274">FAD</keyword>
<dbReference type="PRINTS" id="PR00368">
    <property type="entry name" value="FADPNR"/>
</dbReference>
<keyword evidence="9 14" id="KW-0520">NAD</keyword>
<comment type="miscellaneous">
    <text evidence="16">The active site is a redox-active disulfide bond.</text>
</comment>
<feature type="binding site" evidence="14">
    <location>
        <begin position="179"/>
        <end position="186"/>
    </location>
    <ligand>
        <name>NAD(+)</name>
        <dbReference type="ChEBI" id="CHEBI:57540"/>
    </ligand>
</feature>
<feature type="disulfide bond" description="Redox-active" evidence="15">
    <location>
        <begin position="43"/>
        <end position="48"/>
    </location>
</feature>
<dbReference type="NCBIfam" id="TIGR01350">
    <property type="entry name" value="lipoamide_DH"/>
    <property type="match status" value="1"/>
</dbReference>
<feature type="binding site" evidence="14">
    <location>
        <position position="202"/>
    </location>
    <ligand>
        <name>NAD(+)</name>
        <dbReference type="ChEBI" id="CHEBI:57540"/>
    </ligand>
</feature>